<feature type="region of interest" description="Disordered" evidence="1">
    <location>
        <begin position="38"/>
        <end position="154"/>
    </location>
</feature>
<dbReference type="RefSeq" id="XP_007920745.1">
    <property type="nucleotide sequence ID" value="XM_007922554.1"/>
</dbReference>
<feature type="region of interest" description="Disordered" evidence="1">
    <location>
        <begin position="1"/>
        <end position="22"/>
    </location>
</feature>
<accession>N1Q6Y2</accession>
<keyword evidence="3" id="KW-1185">Reference proteome</keyword>
<dbReference type="GeneID" id="19335238"/>
<reference evidence="2 3" key="1">
    <citation type="journal article" date="2012" name="PLoS Pathog.">
        <title>Diverse lifestyles and strategies of plant pathogenesis encoded in the genomes of eighteen Dothideomycetes fungi.</title>
        <authorList>
            <person name="Ohm R.A."/>
            <person name="Feau N."/>
            <person name="Henrissat B."/>
            <person name="Schoch C.L."/>
            <person name="Horwitz B.A."/>
            <person name="Barry K.W."/>
            <person name="Condon B.J."/>
            <person name="Copeland A.C."/>
            <person name="Dhillon B."/>
            <person name="Glaser F."/>
            <person name="Hesse C.N."/>
            <person name="Kosti I."/>
            <person name="LaButti K."/>
            <person name="Lindquist E.A."/>
            <person name="Lucas S."/>
            <person name="Salamov A.A."/>
            <person name="Bradshaw R.E."/>
            <person name="Ciuffetti L."/>
            <person name="Hamelin R.C."/>
            <person name="Kema G.H.J."/>
            <person name="Lawrence C."/>
            <person name="Scott J.A."/>
            <person name="Spatafora J.W."/>
            <person name="Turgeon B.G."/>
            <person name="de Wit P.J.G.M."/>
            <person name="Zhong S."/>
            <person name="Goodwin S.B."/>
            <person name="Grigoriev I.V."/>
        </authorList>
    </citation>
    <scope>NUCLEOTIDE SEQUENCE [LARGE SCALE GENOMIC DNA]</scope>
    <source>
        <strain evidence="2 3">CIRAD86</strain>
    </source>
</reference>
<evidence type="ECO:0000313" key="2">
    <source>
        <dbReference type="EMBL" id="EME87221.1"/>
    </source>
</evidence>
<evidence type="ECO:0000256" key="1">
    <source>
        <dbReference type="SAM" id="MobiDB-lite"/>
    </source>
</evidence>
<name>N1Q6Y2_PSEFD</name>
<dbReference type="KEGG" id="pfj:MYCFIDRAFT_191726"/>
<sequence length="154" mass="17014">MSSSSRDFNNMHTAASPSSAISVDDYLQRCFQAIDDLANNPYVNGTLPGPDEERGGQEHRGSIQESPMRGSSHRNQNQVARKESQYLDTSRSQTPKAPTGSRSTTPIPGPPKYNPESSSKAMKSPVDHMHLPPVTPKPESKMKGFKAFMRPSWR</sequence>
<feature type="compositionally biased region" description="Polar residues" evidence="1">
    <location>
        <begin position="1"/>
        <end position="21"/>
    </location>
</feature>
<dbReference type="HOGENOM" id="CLU_1705010_0_0_1"/>
<protein>
    <submittedName>
        <fullName evidence="2">Uncharacterized protein</fullName>
    </submittedName>
</protein>
<organism evidence="2 3">
    <name type="scientific">Pseudocercospora fijiensis (strain CIRAD86)</name>
    <name type="common">Black leaf streak disease fungus</name>
    <name type="synonym">Mycosphaerella fijiensis</name>
    <dbReference type="NCBI Taxonomy" id="383855"/>
    <lineage>
        <taxon>Eukaryota</taxon>
        <taxon>Fungi</taxon>
        <taxon>Dikarya</taxon>
        <taxon>Ascomycota</taxon>
        <taxon>Pezizomycotina</taxon>
        <taxon>Dothideomycetes</taxon>
        <taxon>Dothideomycetidae</taxon>
        <taxon>Mycosphaerellales</taxon>
        <taxon>Mycosphaerellaceae</taxon>
        <taxon>Pseudocercospora</taxon>
    </lineage>
</organism>
<dbReference type="AlphaFoldDB" id="N1Q6Y2"/>
<dbReference type="OrthoDB" id="3642162at2759"/>
<dbReference type="VEuPathDB" id="FungiDB:MYCFIDRAFT_191726"/>
<evidence type="ECO:0000313" key="3">
    <source>
        <dbReference type="Proteomes" id="UP000016932"/>
    </source>
</evidence>
<feature type="compositionally biased region" description="Polar residues" evidence="1">
    <location>
        <begin position="86"/>
        <end position="106"/>
    </location>
</feature>
<feature type="compositionally biased region" description="Basic and acidic residues" evidence="1">
    <location>
        <begin position="51"/>
        <end position="62"/>
    </location>
</feature>
<gene>
    <name evidence="2" type="ORF">MYCFIDRAFT_191726</name>
</gene>
<dbReference type="EMBL" id="KB446555">
    <property type="protein sequence ID" value="EME87221.1"/>
    <property type="molecule type" value="Genomic_DNA"/>
</dbReference>
<dbReference type="Proteomes" id="UP000016932">
    <property type="component" value="Unassembled WGS sequence"/>
</dbReference>
<proteinExistence type="predicted"/>